<keyword evidence="10" id="KW-1185">Reference proteome</keyword>
<feature type="transmembrane region" description="Helical" evidence="7">
    <location>
        <begin position="1433"/>
        <end position="1453"/>
    </location>
</feature>
<keyword evidence="2" id="KW-0813">Transport</keyword>
<feature type="transmembrane region" description="Helical" evidence="7">
    <location>
        <begin position="1465"/>
        <end position="1485"/>
    </location>
</feature>
<dbReference type="InterPro" id="IPR011701">
    <property type="entry name" value="MFS"/>
</dbReference>
<dbReference type="InterPro" id="IPR001900">
    <property type="entry name" value="RNase_II/R"/>
</dbReference>
<feature type="transmembrane region" description="Helical" evidence="7">
    <location>
        <begin position="1180"/>
        <end position="1201"/>
    </location>
</feature>
<evidence type="ECO:0000256" key="2">
    <source>
        <dbReference type="ARBA" id="ARBA00022448"/>
    </source>
</evidence>
<evidence type="ECO:0000256" key="4">
    <source>
        <dbReference type="ARBA" id="ARBA00022989"/>
    </source>
</evidence>
<evidence type="ECO:0000256" key="1">
    <source>
        <dbReference type="ARBA" id="ARBA00004141"/>
    </source>
</evidence>
<dbReference type="Proteomes" id="UP001152885">
    <property type="component" value="Unassembled WGS sequence"/>
</dbReference>
<dbReference type="OrthoDB" id="4454541at2759"/>
<dbReference type="InterPro" id="IPR012340">
    <property type="entry name" value="NA-bd_OB-fold"/>
</dbReference>
<dbReference type="Gene3D" id="1.20.1250.20">
    <property type="entry name" value="MFS general substrate transporter like domains"/>
    <property type="match status" value="1"/>
</dbReference>
<feature type="transmembrane region" description="Helical" evidence="7">
    <location>
        <begin position="1497"/>
        <end position="1519"/>
    </location>
</feature>
<dbReference type="Pfam" id="PF07690">
    <property type="entry name" value="MFS_1"/>
    <property type="match status" value="1"/>
</dbReference>
<feature type="transmembrane region" description="Helical" evidence="7">
    <location>
        <begin position="1405"/>
        <end position="1427"/>
    </location>
</feature>
<feature type="transmembrane region" description="Helical" evidence="7">
    <location>
        <begin position="1149"/>
        <end position="1168"/>
    </location>
</feature>
<feature type="transmembrane region" description="Helical" evidence="7">
    <location>
        <begin position="1207"/>
        <end position="1228"/>
    </location>
</feature>
<feature type="transmembrane region" description="Helical" evidence="7">
    <location>
        <begin position="1378"/>
        <end position="1398"/>
    </location>
</feature>
<reference evidence="9" key="1">
    <citation type="submission" date="2022-12" db="EMBL/GenBank/DDBJ databases">
        <authorList>
            <person name="Brejova B."/>
        </authorList>
    </citation>
    <scope>NUCLEOTIDE SEQUENCE</scope>
</reference>
<comment type="subcellular location">
    <subcellularLocation>
        <location evidence="1">Membrane</location>
        <topology evidence="1">Multi-pass membrane protein</topology>
    </subcellularLocation>
</comment>
<dbReference type="SUPFAM" id="SSF103473">
    <property type="entry name" value="MFS general substrate transporter"/>
    <property type="match status" value="1"/>
</dbReference>
<keyword evidence="4 7" id="KW-1133">Transmembrane helix</keyword>
<dbReference type="EMBL" id="CANTUO010000003">
    <property type="protein sequence ID" value="CAI5759036.1"/>
    <property type="molecule type" value="Genomic_DNA"/>
</dbReference>
<feature type="transmembrane region" description="Helical" evidence="7">
    <location>
        <begin position="1276"/>
        <end position="1296"/>
    </location>
</feature>
<gene>
    <name evidence="9" type="ORF">CANVERA_P3545</name>
</gene>
<dbReference type="GO" id="GO:0016020">
    <property type="term" value="C:membrane"/>
    <property type="evidence" value="ECO:0007669"/>
    <property type="project" value="UniProtKB-SubCell"/>
</dbReference>
<evidence type="ECO:0000259" key="8">
    <source>
        <dbReference type="SMART" id="SM00955"/>
    </source>
</evidence>
<dbReference type="SUPFAM" id="SSF50249">
    <property type="entry name" value="Nucleic acid-binding proteins"/>
    <property type="match status" value="1"/>
</dbReference>
<dbReference type="SMART" id="SM00955">
    <property type="entry name" value="RNB"/>
    <property type="match status" value="1"/>
</dbReference>
<proteinExistence type="inferred from homology"/>
<dbReference type="GO" id="GO:0022857">
    <property type="term" value="F:transmembrane transporter activity"/>
    <property type="evidence" value="ECO:0007669"/>
    <property type="project" value="InterPro"/>
</dbReference>
<sequence>MIPNRFITRRCFCQSVVYKRFNLDGITNELNLIVKIPNEEKDFLKSILKEKGVVKKQSGTIKDIRKLVKKKQKIDKSLEIKLSGLDLTKSNRELIEFIKVKSESVNKRRYYDSEVNNWSKDVPENEIQELQAHLKHLPNEETLISGDSISKPLDIGDLVTLSSENLRLFLVVGIPKSFKSNICTLLSDRGEILFLPFQQIVHRLPNIVPQKYHYILEKFIQLEEKLLNIQPAGIPDSTFSKSTNALPNELRAKGSTINEAGFNEQENDSEYEPNNFIVAQAASQLLTNSDVNTYLVPISARKLYVDALTQLSIKSTTAISELKIKLQNLYKTLQYDENGNLNVPRTISIFEILKKLKEKPQHNLTNSICILPEKSINYDEEKFKISDTLALLYLLKTQSKLWTIQSNKNSYTSTKVTIWPLAQSEYESKTVDYLKSDSLDLIAEHIAKKAIGVDVGYNDQYSNVIELLKLFVSGKFDNDDEISTAIVFLLRKVDKYLIENGVKIIDDAYKNEYSRGKAYDLLLKLNSDVVSDPNEWFNTSLNFELQERFYKLIDELYKSDEIEKSKNLEFYQNDPLQHLRVDMREVPIYCIDDESAHEIDDGISIEEQDDKYIVSIHIAEPSAYIKPNSTISSIAFQKASTQYLPDQVFPMLPNVISDISGLGRNKDTKTFVTQYKLNKKQIDEFILNKVKNPEYQAEETLLNDIKNQVETSKSIKYAITNNFRKGFTYNEVNKVLDNNDNYLNDINQDFNNLIKLHNISELFYQTRGSVENFATNQSIKIITCLETFKDNTIKVDSNTILMELKNTNKMISISDISPTSKSTRLVSEQMIMANYLTAKYAFENNIKILYRYLDPKLSKELLEEYQKFINDSKIATLNVNQYEIFKFFSRAAVTHVPQKHFPMNLSMYTNITSPLRRFIDILNQWKFQDHFLNRKLIPDDCLPGIASHINGQNSIMKLIDRNSKLFWQGYLIRNYKNEKESCIDFKIRLKSTPQNGTFVGVKVDRFPFMFGQSEVNDKLLNDIKSGDVKVVLVAFKDHLETDPRTMTTEKKSIEKTESQSTEPEALLKDNKVHVDVKDTHDLNAVGFEYYEHAQDISSEDEELMKKKILRKLDYRIVPLISITYMLQFLDKLSLNYAAAYTFREDLGLSGQRYSLVASIFNVGYLFWAVPGNMIIQKVPVAKYVAFMVFCWSIILFGHVGLTNYAGAMVIRFILGCFEAGISPSCMALNQAFFPIKQQSLRMCIFLAFNGIATILGAVLAYGLGNAPTQSIQTWKLIFLTIGGINCVWSIVFFFFCPSSPVEAKFLTEEEKAVWVKEVAKNNMGLKDSKYKKYQIVEAATDSFVWMLGIVGLCCGIVNGGVSNFASSLITGFGFTSALQMPTGAVELFGVIAGGIIAFKFKNTRLYVMFVFCIPPLAGLISIHVLPLERRWELVVATFFQYMIGGPIIMCWVLSNANISGSTKKTIANGFWFCCYAGGNIIGPNLYKADEAPKYRTGMLGCIASYAVMMFLIICMRVLLQWRNKQKDKLYGEVDDEKAEKALIEGFQGKTDFENEGFRYSL</sequence>
<dbReference type="PANTHER" id="PTHR43791:SF97">
    <property type="entry name" value="ALLANTOATE TRANSPORTER, PUTATIVE (AFU_ORTHOLOGUE AFUA_1G14700)-RELATED"/>
    <property type="match status" value="1"/>
</dbReference>
<keyword evidence="3 7" id="KW-0812">Transmembrane</keyword>
<dbReference type="GO" id="GO:0004540">
    <property type="term" value="F:RNA nuclease activity"/>
    <property type="evidence" value="ECO:0007669"/>
    <property type="project" value="InterPro"/>
</dbReference>
<accession>A0A9W4TWN5</accession>
<dbReference type="Pfam" id="PF00773">
    <property type="entry name" value="RNB"/>
    <property type="match status" value="1"/>
</dbReference>
<organism evidence="9 10">
    <name type="scientific">Candida verbasci</name>
    <dbReference type="NCBI Taxonomy" id="1227364"/>
    <lineage>
        <taxon>Eukaryota</taxon>
        <taxon>Fungi</taxon>
        <taxon>Dikarya</taxon>
        <taxon>Ascomycota</taxon>
        <taxon>Saccharomycotina</taxon>
        <taxon>Pichiomycetes</taxon>
        <taxon>Debaryomycetaceae</taxon>
        <taxon>Candida/Lodderomyces clade</taxon>
        <taxon>Candida</taxon>
    </lineage>
</organism>
<dbReference type="InterPro" id="IPR036259">
    <property type="entry name" value="MFS_trans_sf"/>
</dbReference>
<dbReference type="PANTHER" id="PTHR43791">
    <property type="entry name" value="PERMEASE-RELATED"/>
    <property type="match status" value="1"/>
</dbReference>
<evidence type="ECO:0000313" key="9">
    <source>
        <dbReference type="EMBL" id="CAI5759036.1"/>
    </source>
</evidence>
<protein>
    <recommendedName>
        <fullName evidence="8">RNB domain-containing protein</fullName>
    </recommendedName>
</protein>
<evidence type="ECO:0000256" key="5">
    <source>
        <dbReference type="ARBA" id="ARBA00023136"/>
    </source>
</evidence>
<evidence type="ECO:0000256" key="6">
    <source>
        <dbReference type="ARBA" id="ARBA00037968"/>
    </source>
</evidence>
<comment type="caution">
    <text evidence="9">The sequence shown here is derived from an EMBL/GenBank/DDBJ whole genome shotgun (WGS) entry which is preliminary data.</text>
</comment>
<dbReference type="FunFam" id="1.20.1250.20:FF:000064">
    <property type="entry name" value="MFS allantoate transporter"/>
    <property type="match status" value="1"/>
</dbReference>
<evidence type="ECO:0000256" key="3">
    <source>
        <dbReference type="ARBA" id="ARBA00022692"/>
    </source>
</evidence>
<feature type="domain" description="RNB" evidence="8">
    <location>
        <begin position="580"/>
        <end position="933"/>
    </location>
</feature>
<name>A0A9W4TWN5_9ASCO</name>
<comment type="similarity">
    <text evidence="6">Belongs to the major facilitator superfamily. Allantoate permease family.</text>
</comment>
<evidence type="ECO:0000313" key="10">
    <source>
        <dbReference type="Proteomes" id="UP001152885"/>
    </source>
</evidence>
<keyword evidence="5 7" id="KW-0472">Membrane</keyword>
<dbReference type="GO" id="GO:0003723">
    <property type="term" value="F:RNA binding"/>
    <property type="evidence" value="ECO:0007669"/>
    <property type="project" value="InterPro"/>
</dbReference>
<feature type="transmembrane region" description="Helical" evidence="7">
    <location>
        <begin position="1335"/>
        <end position="1358"/>
    </location>
</feature>
<feature type="transmembrane region" description="Helical" evidence="7">
    <location>
        <begin position="1240"/>
        <end position="1264"/>
    </location>
</feature>
<evidence type="ECO:0000256" key="7">
    <source>
        <dbReference type="SAM" id="Phobius"/>
    </source>
</evidence>